<sequence>MVHIDTSVKRPSLKVFVGESNEKQKILIIESRSDQDIYDERYEGNTLRKVLELQGVAAKCTEVVNEGMLVKALKIAQREHIKYVHISAHGSCDGFMLTDEDFITWRDFDRIAWPILRGKCICFSSCSVGRGAEQLFDFHKSFCNAIVGPARDITWGEGLVAYSAFYHRAQSYEKSSFQDVRVMNHIVGAGTFRLIESPYISSTYTIDGSLKYVC</sequence>
<dbReference type="AlphaFoldDB" id="A0AAU7EPP0"/>
<dbReference type="EMBL" id="CP074305">
    <property type="protein sequence ID" value="XBL93690.1"/>
    <property type="molecule type" value="Genomic_DNA"/>
</dbReference>
<evidence type="ECO:0000313" key="1">
    <source>
        <dbReference type="EMBL" id="XBL93690.1"/>
    </source>
</evidence>
<name>A0AAU7EPP0_SALET</name>
<accession>A0AAU7EPP0</accession>
<proteinExistence type="predicted"/>
<reference evidence="1" key="1">
    <citation type="submission" date="2024-05" db="EMBL/GenBank/DDBJ databases">
        <title>Whole genome PacBio Sequel sequence of Salmonella enterica subsp. enterica.</title>
        <authorList>
            <person name="Hoffmann M."/>
            <person name="Balkey M."/>
            <person name="Luo Y."/>
        </authorList>
    </citation>
    <scope>NUCLEOTIDE SEQUENCE</scope>
    <source>
        <strain evidence="1">CFSAN004343</strain>
    </source>
</reference>
<gene>
    <name evidence="1" type="ORF">JYM95_23295</name>
</gene>
<evidence type="ECO:0008006" key="2">
    <source>
        <dbReference type="Google" id="ProtNLM"/>
    </source>
</evidence>
<protein>
    <recommendedName>
        <fullName evidence="2">CHAT domain-containing protein</fullName>
    </recommendedName>
</protein>
<organism evidence="1">
    <name type="scientific">Salmonella enterica subsp. enterica serovar Give var. 15 str. CFSAN004343</name>
    <dbReference type="NCBI Taxonomy" id="1410932"/>
    <lineage>
        <taxon>Bacteria</taxon>
        <taxon>Pseudomonadati</taxon>
        <taxon>Pseudomonadota</taxon>
        <taxon>Gammaproteobacteria</taxon>
        <taxon>Enterobacterales</taxon>
        <taxon>Enterobacteriaceae</taxon>
        <taxon>Salmonella</taxon>
    </lineage>
</organism>